<evidence type="ECO:0000313" key="6">
    <source>
        <dbReference type="EMBL" id="GGL68945.1"/>
    </source>
</evidence>
<keyword evidence="3" id="KW-0808">Transferase</keyword>
<feature type="domain" description="DNA methylase N-4/N-6" evidence="5">
    <location>
        <begin position="123"/>
        <end position="470"/>
    </location>
</feature>
<accession>A0A917SD87</accession>
<dbReference type="GO" id="GO:0032259">
    <property type="term" value="P:methylation"/>
    <property type="evidence" value="ECO:0007669"/>
    <property type="project" value="UniProtKB-KW"/>
</dbReference>
<organism evidence="6 7">
    <name type="scientific">Microlunatus endophyticus</name>
    <dbReference type="NCBI Taxonomy" id="1716077"/>
    <lineage>
        <taxon>Bacteria</taxon>
        <taxon>Bacillati</taxon>
        <taxon>Actinomycetota</taxon>
        <taxon>Actinomycetes</taxon>
        <taxon>Propionibacteriales</taxon>
        <taxon>Propionibacteriaceae</taxon>
        <taxon>Microlunatus</taxon>
    </lineage>
</organism>
<evidence type="ECO:0000256" key="1">
    <source>
        <dbReference type="ARBA" id="ARBA00006594"/>
    </source>
</evidence>
<dbReference type="AlphaFoldDB" id="A0A917SD87"/>
<proteinExistence type="inferred from homology"/>
<dbReference type="InterPro" id="IPR029063">
    <property type="entry name" value="SAM-dependent_MTases_sf"/>
</dbReference>
<dbReference type="PROSITE" id="PS00092">
    <property type="entry name" value="N6_MTASE"/>
    <property type="match status" value="1"/>
</dbReference>
<comment type="similarity">
    <text evidence="1">Belongs to the N(4)/N(6)-methyltransferase family.</text>
</comment>
<dbReference type="InterPro" id="IPR002295">
    <property type="entry name" value="N4/N6-MTase_EcoPI_Mod-like"/>
</dbReference>
<dbReference type="InterPro" id="IPR001091">
    <property type="entry name" value="RM_Methyltransferase"/>
</dbReference>
<dbReference type="InterPro" id="IPR002941">
    <property type="entry name" value="DNA_methylase_N4/N6"/>
</dbReference>
<comment type="caution">
    <text evidence="6">The sequence shown here is derived from an EMBL/GenBank/DDBJ whole genome shotgun (WGS) entry which is preliminary data.</text>
</comment>
<dbReference type="EMBL" id="BMMZ01000007">
    <property type="protein sequence ID" value="GGL68945.1"/>
    <property type="molecule type" value="Genomic_DNA"/>
</dbReference>
<dbReference type="Proteomes" id="UP000613840">
    <property type="component" value="Unassembled WGS sequence"/>
</dbReference>
<evidence type="ECO:0000256" key="2">
    <source>
        <dbReference type="ARBA" id="ARBA00022603"/>
    </source>
</evidence>
<dbReference type="GO" id="GO:0003677">
    <property type="term" value="F:DNA binding"/>
    <property type="evidence" value="ECO:0007669"/>
    <property type="project" value="InterPro"/>
</dbReference>
<dbReference type="PRINTS" id="PR00508">
    <property type="entry name" value="S21N4MTFRASE"/>
</dbReference>
<name>A0A917SD87_9ACTN</name>
<keyword evidence="7" id="KW-1185">Reference proteome</keyword>
<dbReference type="InterPro" id="IPR002052">
    <property type="entry name" value="DNA_methylase_N6_adenine_CS"/>
</dbReference>
<evidence type="ECO:0000256" key="4">
    <source>
        <dbReference type="ARBA" id="ARBA00022691"/>
    </source>
</evidence>
<dbReference type="Gene3D" id="3.40.50.150">
    <property type="entry name" value="Vaccinia Virus protein VP39"/>
    <property type="match status" value="1"/>
</dbReference>
<reference evidence="6" key="1">
    <citation type="journal article" date="2014" name="Int. J. Syst. Evol. Microbiol.">
        <title>Complete genome sequence of Corynebacterium casei LMG S-19264T (=DSM 44701T), isolated from a smear-ripened cheese.</title>
        <authorList>
            <consortium name="US DOE Joint Genome Institute (JGI-PGF)"/>
            <person name="Walter F."/>
            <person name="Albersmeier A."/>
            <person name="Kalinowski J."/>
            <person name="Ruckert C."/>
        </authorList>
    </citation>
    <scope>NUCLEOTIDE SEQUENCE</scope>
    <source>
        <strain evidence="6">CGMCC 4.7306</strain>
    </source>
</reference>
<gene>
    <name evidence="6" type="ORF">GCM10011575_29470</name>
</gene>
<reference evidence="6" key="2">
    <citation type="submission" date="2020-09" db="EMBL/GenBank/DDBJ databases">
        <authorList>
            <person name="Sun Q."/>
            <person name="Zhou Y."/>
        </authorList>
    </citation>
    <scope>NUCLEOTIDE SEQUENCE</scope>
    <source>
        <strain evidence="6">CGMCC 4.7306</strain>
    </source>
</reference>
<evidence type="ECO:0000256" key="3">
    <source>
        <dbReference type="ARBA" id="ARBA00022679"/>
    </source>
</evidence>
<dbReference type="PIRSF" id="PIRSF015855">
    <property type="entry name" value="TypeIII_Mtase_mKpnI"/>
    <property type="match status" value="1"/>
</dbReference>
<keyword evidence="4" id="KW-0949">S-adenosyl-L-methionine</keyword>
<keyword evidence="2" id="KW-0489">Methyltransferase</keyword>
<dbReference type="GO" id="GO:0008170">
    <property type="term" value="F:N-methyltransferase activity"/>
    <property type="evidence" value="ECO:0007669"/>
    <property type="project" value="InterPro"/>
</dbReference>
<protein>
    <submittedName>
        <fullName evidence="6">Site-specific DNA-methyltransferase</fullName>
    </submittedName>
</protein>
<evidence type="ECO:0000313" key="7">
    <source>
        <dbReference type="Proteomes" id="UP000613840"/>
    </source>
</evidence>
<dbReference type="Pfam" id="PF01555">
    <property type="entry name" value="N6_N4_Mtase"/>
    <property type="match status" value="1"/>
</dbReference>
<dbReference type="SUPFAM" id="SSF53335">
    <property type="entry name" value="S-adenosyl-L-methionine-dependent methyltransferases"/>
    <property type="match status" value="1"/>
</dbReference>
<sequence>MTVDKLKMHSSDLTQRNIDAIAELLPTVVTETLNADGKPVRAVDFEALRQELSDHVVEGPQERYQLDWPGKRAAAFAANAPIAKTLRPVRDESVDFDTTKNLFIEGDNLDALKLLQEPYLGKIKLIYIDPPYNTGNDYVYEDDFAESSADYLARSGQKSETGDRLVANTEANGRFHSDWLSMMYSRLKLARGLLTEDGVIIAAIGDHEHANLRVLLDQVFGADNFISDVVWQGGRKNDSRYVSNGADYMLIYAKNETRLSELGVRWREPKVGLETALTQAASIWTARKSDEDAANQWKAWLKNKKAAGEITDAVARYDQLQPGTGRPMSTYRDITWPGRGGAIYEVLHPVTGKPVSFPKTGWRFKKDEMDRRIAAGRIWFGEDESTIPRGIIFLDETSDQVAISVFEQDRKAASTDMRNLMGEIVFENPKDRRVLARWLRLVTGGAKDAVVLDFFAGSGSTGHAVMDLNAADGGHRRYILVQVDEPVDHPHYDTIASIARERLRRAGAQAQETAGLIGADLDFGFRSLYVATTNMADTLAAADDLTQFALSEAVGSVKPDRTDEDLLFQVLLDWGLDLAEPITVEEVGARRVLSVADGALIACFADEVSEAVVEEIASRHPLRAVFLDAGFATDAARVNAEQVFREVSPATEVRAI</sequence>
<evidence type="ECO:0000259" key="5">
    <source>
        <dbReference type="Pfam" id="PF01555"/>
    </source>
</evidence>